<keyword evidence="3" id="KW-0378">Hydrolase</keyword>
<feature type="domain" description="Ubiquitin-like protease family profile" evidence="5">
    <location>
        <begin position="15"/>
        <end position="177"/>
    </location>
</feature>
<dbReference type="InterPro" id="IPR003653">
    <property type="entry name" value="Peptidase_C48_C"/>
</dbReference>
<keyword evidence="6" id="KW-1185">Reference proteome</keyword>
<evidence type="ECO:0000313" key="6">
    <source>
        <dbReference type="Proteomes" id="UP000504635"/>
    </source>
</evidence>
<proteinExistence type="inferred from homology"/>
<dbReference type="RefSeq" id="XP_030764409.1">
    <property type="nucleotide sequence ID" value="XM_030908549.1"/>
</dbReference>
<dbReference type="GO" id="GO:0006508">
    <property type="term" value="P:proteolysis"/>
    <property type="evidence" value="ECO:0007669"/>
    <property type="project" value="UniProtKB-KW"/>
</dbReference>
<dbReference type="OrthoDB" id="5065855at2759"/>
<dbReference type="GO" id="GO:0000338">
    <property type="term" value="P:protein deneddylation"/>
    <property type="evidence" value="ECO:0007669"/>
    <property type="project" value="TreeGrafter"/>
</dbReference>
<dbReference type="PANTHER" id="PTHR46468:SF1">
    <property type="entry name" value="SENTRIN-SPECIFIC PROTEASE 8"/>
    <property type="match status" value="1"/>
</dbReference>
<dbReference type="InterPro" id="IPR044613">
    <property type="entry name" value="Nep1/2-like"/>
</dbReference>
<name>A0A6J2YMI0_SITOR</name>
<dbReference type="Pfam" id="PF02902">
    <property type="entry name" value="Peptidase_C48"/>
    <property type="match status" value="1"/>
</dbReference>
<dbReference type="GeneID" id="115888730"/>
<protein>
    <submittedName>
        <fullName evidence="7">Sentrin-specific protease 8</fullName>
    </submittedName>
</protein>
<dbReference type="KEGG" id="soy:115888730"/>
<dbReference type="FunCoup" id="A0A6J2YMI0">
    <property type="interactions" value="475"/>
</dbReference>
<evidence type="ECO:0000256" key="4">
    <source>
        <dbReference type="ARBA" id="ARBA00022807"/>
    </source>
</evidence>
<dbReference type="InterPro" id="IPR038765">
    <property type="entry name" value="Papain-like_cys_pep_sf"/>
</dbReference>
<dbReference type="AlphaFoldDB" id="A0A6J2YMI0"/>
<evidence type="ECO:0000256" key="3">
    <source>
        <dbReference type="ARBA" id="ARBA00022801"/>
    </source>
</evidence>
<dbReference type="PANTHER" id="PTHR46468">
    <property type="entry name" value="SENTRIN-SPECIFIC PROTEASE 8"/>
    <property type="match status" value="1"/>
</dbReference>
<gene>
    <name evidence="7" type="primary">LOC115888730</name>
</gene>
<dbReference type="Proteomes" id="UP000504635">
    <property type="component" value="Unplaced"/>
</dbReference>
<keyword evidence="4" id="KW-0788">Thiol protease</keyword>
<comment type="similarity">
    <text evidence="1">Belongs to the peptidase C48 family.</text>
</comment>
<sequence>MAMNTNFTVLSYNESLLRKSDVDLLKGPHWLNDTIISFYFEYLESDFFKNNNSYLFISPEVTQCIKISPQQELKVFLDPLIKEKNPNFIFFALNDNELTEYSGGSHWSLLVYSRPEKVTCHYDSSRGSNENQALDLAQKILKYFGLHIEGRYEEIPCLQQNNGYDCGIHVLCNTEQLASYAGHYGKIKGCPKITADQVQAKRLEILKLIERLSR</sequence>
<reference evidence="7" key="1">
    <citation type="submission" date="2025-08" db="UniProtKB">
        <authorList>
            <consortium name="RefSeq"/>
        </authorList>
    </citation>
    <scope>IDENTIFICATION</scope>
    <source>
        <tissue evidence="7">Gonads</tissue>
    </source>
</reference>
<dbReference type="GO" id="GO:0019784">
    <property type="term" value="F:deNEDDylase activity"/>
    <property type="evidence" value="ECO:0007669"/>
    <property type="project" value="InterPro"/>
</dbReference>
<keyword evidence="2 7" id="KW-0645">Protease</keyword>
<dbReference type="GO" id="GO:0008234">
    <property type="term" value="F:cysteine-type peptidase activity"/>
    <property type="evidence" value="ECO:0007669"/>
    <property type="project" value="UniProtKB-KW"/>
</dbReference>
<organism evidence="6 7">
    <name type="scientific">Sitophilus oryzae</name>
    <name type="common">Rice weevil</name>
    <name type="synonym">Curculio oryzae</name>
    <dbReference type="NCBI Taxonomy" id="7048"/>
    <lineage>
        <taxon>Eukaryota</taxon>
        <taxon>Metazoa</taxon>
        <taxon>Ecdysozoa</taxon>
        <taxon>Arthropoda</taxon>
        <taxon>Hexapoda</taxon>
        <taxon>Insecta</taxon>
        <taxon>Pterygota</taxon>
        <taxon>Neoptera</taxon>
        <taxon>Endopterygota</taxon>
        <taxon>Coleoptera</taxon>
        <taxon>Polyphaga</taxon>
        <taxon>Cucujiformia</taxon>
        <taxon>Curculionidae</taxon>
        <taxon>Dryophthorinae</taxon>
        <taxon>Sitophilus</taxon>
    </lineage>
</organism>
<evidence type="ECO:0000313" key="7">
    <source>
        <dbReference type="RefSeq" id="XP_030764409.1"/>
    </source>
</evidence>
<dbReference type="Gene3D" id="3.40.395.10">
    <property type="entry name" value="Adenoviral Proteinase, Chain A"/>
    <property type="match status" value="1"/>
</dbReference>
<evidence type="ECO:0000259" key="5">
    <source>
        <dbReference type="PROSITE" id="PS50600"/>
    </source>
</evidence>
<evidence type="ECO:0000256" key="2">
    <source>
        <dbReference type="ARBA" id="ARBA00022670"/>
    </source>
</evidence>
<dbReference type="InParanoid" id="A0A6J2YMI0"/>
<dbReference type="PROSITE" id="PS50600">
    <property type="entry name" value="ULP_PROTEASE"/>
    <property type="match status" value="1"/>
</dbReference>
<dbReference type="SUPFAM" id="SSF54001">
    <property type="entry name" value="Cysteine proteinases"/>
    <property type="match status" value="1"/>
</dbReference>
<accession>A0A6J2YMI0</accession>
<evidence type="ECO:0000256" key="1">
    <source>
        <dbReference type="ARBA" id="ARBA00005234"/>
    </source>
</evidence>